<name>A0AAW5BY06_9FIRM</name>
<dbReference type="AlphaFoldDB" id="A0AAW5BY06"/>
<dbReference type="Pfam" id="PF13739">
    <property type="entry name" value="PdaC"/>
    <property type="match status" value="1"/>
</dbReference>
<feature type="domain" description="DUF3298" evidence="1">
    <location>
        <begin position="140"/>
        <end position="213"/>
    </location>
</feature>
<dbReference type="EMBL" id="JAAITT010000040">
    <property type="protein sequence ID" value="NSJ51393.1"/>
    <property type="molecule type" value="Genomic_DNA"/>
</dbReference>
<comment type="caution">
    <text evidence="3">The sequence shown here is derived from an EMBL/GenBank/DDBJ whole genome shotgun (WGS) entry which is preliminary data.</text>
</comment>
<organism evidence="3 6">
    <name type="scientific">Enterocloster aldenensis</name>
    <dbReference type="NCBI Taxonomy" id="358742"/>
    <lineage>
        <taxon>Bacteria</taxon>
        <taxon>Bacillati</taxon>
        <taxon>Bacillota</taxon>
        <taxon>Clostridia</taxon>
        <taxon>Lachnospirales</taxon>
        <taxon>Lachnospiraceae</taxon>
        <taxon>Enterocloster</taxon>
    </lineage>
</organism>
<dbReference type="GeneID" id="97206986"/>
<keyword evidence="5" id="KW-1185">Reference proteome</keyword>
<sequence length="217" mass="25185">MQTITQYTLTDQMEYQGMPVLNCQIRYPQFSSTCGQDSSWQVNEFYRSMAEEKGAYCRSSLYPEAVSAFEYSRTGNFPFFPYEFDIGYTVTYNDGCFVSLYFDQYEFTGGAHGSTRRTSQTWDFETGRQLGLGSFYPDYPDYIKDIQSWIEYEIAGRLKSEPSTYFEDYPELLRSTFQAGNFYLTPQGIVVYYQQYDIAPYSTGITEFLLPFSGTDS</sequence>
<evidence type="ECO:0000259" key="2">
    <source>
        <dbReference type="Pfam" id="PF13739"/>
    </source>
</evidence>
<dbReference type="Gene3D" id="3.30.565.40">
    <property type="entry name" value="Fervidobacterium nodosum Rt17-B1 like"/>
    <property type="match status" value="1"/>
</dbReference>
<protein>
    <submittedName>
        <fullName evidence="3">DUF3298 and DUF4163 domain-containing protein</fullName>
    </submittedName>
</protein>
<feature type="domain" description="Deacetylase PdaC" evidence="2">
    <location>
        <begin position="20"/>
        <end position="115"/>
    </location>
</feature>
<dbReference type="Gene3D" id="3.90.640.20">
    <property type="entry name" value="Heat-shock cognate protein, ATPase"/>
    <property type="match status" value="1"/>
</dbReference>
<dbReference type="EMBL" id="JAKNGE010000013">
    <property type="protein sequence ID" value="MCG4746141.1"/>
    <property type="molecule type" value="Genomic_DNA"/>
</dbReference>
<dbReference type="Proteomes" id="UP001299608">
    <property type="component" value="Unassembled WGS sequence"/>
</dbReference>
<reference evidence="3" key="3">
    <citation type="submission" date="2022-01" db="EMBL/GenBank/DDBJ databases">
        <title>Collection of gut derived symbiotic bacterial strains cultured from healthy donors.</title>
        <authorList>
            <person name="Lin H."/>
            <person name="Kohout C."/>
            <person name="Waligurski E."/>
            <person name="Pamer E.G."/>
        </authorList>
    </citation>
    <scope>NUCLEOTIDE SEQUENCE</scope>
    <source>
        <strain evidence="3">DFI.6.55</strain>
    </source>
</reference>
<dbReference type="InterPro" id="IPR037126">
    <property type="entry name" value="PdaC/RsiV-like_sf"/>
</dbReference>
<accession>A0AAW5BY06</accession>
<evidence type="ECO:0000313" key="3">
    <source>
        <dbReference type="EMBL" id="MCG4746141.1"/>
    </source>
</evidence>
<reference evidence="4" key="2">
    <citation type="submission" date="2020-02" db="EMBL/GenBank/DDBJ databases">
        <authorList>
            <person name="Littmann E."/>
            <person name="Sorbara M."/>
        </authorList>
    </citation>
    <scope>NUCLEOTIDE SEQUENCE</scope>
    <source>
        <strain evidence="4">MSK.1.17</strain>
    </source>
</reference>
<evidence type="ECO:0000313" key="4">
    <source>
        <dbReference type="EMBL" id="NSJ51393.1"/>
    </source>
</evidence>
<dbReference type="InterPro" id="IPR025303">
    <property type="entry name" value="PdaC"/>
</dbReference>
<reference evidence="4 5" key="1">
    <citation type="journal article" date="2020" name="Cell Host Microbe">
        <title>Functional and Genomic Variation between Human-Derived Isolates of Lachnospiraceae Reveals Inter- and Intra-Species Diversity.</title>
        <authorList>
            <person name="Sorbara M.T."/>
            <person name="Littmann E.R."/>
            <person name="Fontana E."/>
            <person name="Moody T.U."/>
            <person name="Kohout C.E."/>
            <person name="Gjonbalaj M."/>
            <person name="Eaton V."/>
            <person name="Seok R."/>
            <person name="Leiner I.M."/>
            <person name="Pamer E.G."/>
        </authorList>
    </citation>
    <scope>NUCLEOTIDE SEQUENCE [LARGE SCALE GENOMIC DNA]</scope>
    <source>
        <strain evidence="4 5">MSK.1.17</strain>
    </source>
</reference>
<dbReference type="Proteomes" id="UP000669239">
    <property type="component" value="Unassembled WGS sequence"/>
</dbReference>
<dbReference type="RefSeq" id="WP_117560399.1">
    <property type="nucleotide sequence ID" value="NZ_BAABZL010000001.1"/>
</dbReference>
<dbReference type="Pfam" id="PF11738">
    <property type="entry name" value="DUF3298"/>
    <property type="match status" value="1"/>
</dbReference>
<gene>
    <name evidence="4" type="ORF">G5B36_22170</name>
    <name evidence="3" type="ORF">L0N08_12010</name>
</gene>
<evidence type="ECO:0000313" key="5">
    <source>
        <dbReference type="Proteomes" id="UP000669239"/>
    </source>
</evidence>
<evidence type="ECO:0000259" key="1">
    <source>
        <dbReference type="Pfam" id="PF11738"/>
    </source>
</evidence>
<evidence type="ECO:0000313" key="6">
    <source>
        <dbReference type="Proteomes" id="UP001299608"/>
    </source>
</evidence>
<dbReference type="InterPro" id="IPR021729">
    <property type="entry name" value="DUF3298"/>
</dbReference>
<proteinExistence type="predicted"/>